<evidence type="ECO:0000256" key="4">
    <source>
        <dbReference type="ARBA" id="ARBA00022705"/>
    </source>
</evidence>
<evidence type="ECO:0000256" key="3">
    <source>
        <dbReference type="ARBA" id="ARBA00018596"/>
    </source>
</evidence>
<evidence type="ECO:0000259" key="9">
    <source>
        <dbReference type="Pfam" id="PF22062"/>
    </source>
</evidence>
<sequence length="667" mass="72978">MADLDAQINQYFAQGDSPVPQDVMNELRHIIQLLSLSPEDLYYKWDSYVITMGAETTRLDYKTVRDFKKTLQDAFERDTRKSNNVQGSSKRAAATPRATAMGGSDVFGIMENMVSTPSARNTMTAKRKAMHLETPLPKSVRSGVQSSPGDYNPLSGHRNAPAVAFESRQNSGEILETLNSQLPVSAIPDEPPSDARIKFKAAIDLPKFSYKPMAMKLSEASEILDDRIDSFTDLVQKHYELPDGAFGNAAAQSSAEIVAVGRIACSVPNGKLNHKDVVLETSRRMGAGLRVPLLLDGANYDFFPGKIVALKGTNVSGKHFAVTEVLPMPLLPPAASSPVDIDLHNDRLVGSSGESRPLRLLVASGPFTTDQDLSFAPLYALLEKAGQEKADAVFLSGPFLDLEHPVVAAGDFEAFLPPDSKIEPDRATILDMFRTFISQPLQKLAHALPSITIILVPSMRDAISKHVAWPQDRVPKPALGLPKQALLVANPMSLSINEMIFGMSSQDVLSELRRENVHNLAKGQAFNDDFLARLSSHVIEQSHFFPIFPSATREALPKPAGIPDEVPDVAGEERLAVGANVDLTYLKLGEFWNARPDVLILPSVLNPFAKVVNSVLCINPGTLSKQRGPGTYVTMHIQPRILSDEEREVSDVSHNVFERARVEVVRI</sequence>
<keyword evidence="5 6" id="KW-0539">Nucleus</keyword>
<organism evidence="11">
    <name type="scientific">Dissoconium aciculare CBS 342.82</name>
    <dbReference type="NCBI Taxonomy" id="1314786"/>
    <lineage>
        <taxon>Eukaryota</taxon>
        <taxon>Fungi</taxon>
        <taxon>Dikarya</taxon>
        <taxon>Ascomycota</taxon>
        <taxon>Pezizomycotina</taxon>
        <taxon>Dothideomycetes</taxon>
        <taxon>Dothideomycetidae</taxon>
        <taxon>Mycosphaerellales</taxon>
        <taxon>Dissoconiaceae</taxon>
        <taxon>Dissoconium</taxon>
    </lineage>
</organism>
<dbReference type="FunFam" id="3.60.21.60:FF:000008">
    <property type="entry name" value="DNA polymerase alpha subunit B"/>
    <property type="match status" value="1"/>
</dbReference>
<dbReference type="Pfam" id="PF22062">
    <property type="entry name" value="OB_DPOA2"/>
    <property type="match status" value="1"/>
</dbReference>
<reference evidence="11" key="1">
    <citation type="submission" date="2020-01" db="EMBL/GenBank/DDBJ databases">
        <authorList>
            <consortium name="DOE Joint Genome Institute"/>
            <person name="Haridas S."/>
            <person name="Albert R."/>
            <person name="Binder M."/>
            <person name="Bloem J."/>
            <person name="Labutti K."/>
            <person name="Salamov A."/>
            <person name="Andreopoulos B."/>
            <person name="Baker S.E."/>
            <person name="Barry K."/>
            <person name="Bills G."/>
            <person name="Bluhm B.H."/>
            <person name="Cannon C."/>
            <person name="Castanera R."/>
            <person name="Culley D.E."/>
            <person name="Daum C."/>
            <person name="Ezra D."/>
            <person name="Gonzalez J.B."/>
            <person name="Henrissat B."/>
            <person name="Kuo A."/>
            <person name="Liang C."/>
            <person name="Lipzen A."/>
            <person name="Lutzoni F."/>
            <person name="Magnuson J."/>
            <person name="Mondo S."/>
            <person name="Nolan M."/>
            <person name="Ohm R."/>
            <person name="Pangilinan J."/>
            <person name="Park H.-J."/>
            <person name="Ramirez L."/>
            <person name="Alfaro M."/>
            <person name="Sun H."/>
            <person name="Tritt A."/>
            <person name="Yoshinaga Y."/>
            <person name="Zwiers L.-H."/>
            <person name="Turgeon B.G."/>
            <person name="Goodwin S.B."/>
            <person name="Spatafora J.W."/>
            <person name="Crous P.W."/>
            <person name="Grigoriev I.V."/>
        </authorList>
    </citation>
    <scope>NUCLEOTIDE SEQUENCE</scope>
    <source>
        <strain evidence="11">CBS 342.82</strain>
    </source>
</reference>
<evidence type="ECO:0000256" key="6">
    <source>
        <dbReference type="PIRNR" id="PIRNR018300"/>
    </source>
</evidence>
<name>A0A6J3MGH6_9PEZI</name>
<keyword evidence="4 6" id="KW-0235">DNA replication</keyword>
<protein>
    <recommendedName>
        <fullName evidence="3 6">DNA polymerase alpha subunit B</fullName>
    </recommendedName>
</protein>
<evidence type="ECO:0000313" key="10">
    <source>
        <dbReference type="Proteomes" id="UP000504637"/>
    </source>
</evidence>
<comment type="function">
    <text evidence="6">Accessory subunit of the DNA polymerase alpha complex (also known as the alpha DNA polymerase-primase complex) which plays an essential role in the initiation of DNA synthesis.</text>
</comment>
<evidence type="ECO:0000259" key="8">
    <source>
        <dbReference type="Pfam" id="PF04042"/>
    </source>
</evidence>
<dbReference type="PANTHER" id="PTHR23061:SF12">
    <property type="entry name" value="DNA POLYMERASE ALPHA SUBUNIT B"/>
    <property type="match status" value="1"/>
</dbReference>
<dbReference type="Gene3D" id="3.60.21.60">
    <property type="match status" value="2"/>
</dbReference>
<proteinExistence type="inferred from homology"/>
<dbReference type="InterPro" id="IPR016722">
    <property type="entry name" value="DNA_pol_alpha_bsu"/>
</dbReference>
<evidence type="ECO:0000256" key="2">
    <source>
        <dbReference type="ARBA" id="ARBA00007299"/>
    </source>
</evidence>
<comment type="subcellular location">
    <subcellularLocation>
        <location evidence="1 6">Nucleus</location>
    </subcellularLocation>
</comment>
<dbReference type="OrthoDB" id="336885at2759"/>
<dbReference type="PIRSF" id="PIRSF018300">
    <property type="entry name" value="DNA_pol_alph_2"/>
    <property type="match status" value="1"/>
</dbReference>
<dbReference type="PANTHER" id="PTHR23061">
    <property type="entry name" value="DNA POLYMERASE 2 ALPHA 70 KDA SUBUNIT"/>
    <property type="match status" value="1"/>
</dbReference>
<evidence type="ECO:0000313" key="11">
    <source>
        <dbReference type="RefSeq" id="XP_033464004.1"/>
    </source>
</evidence>
<dbReference type="RefSeq" id="XP_033464004.1">
    <property type="nucleotide sequence ID" value="XM_033603600.1"/>
</dbReference>
<dbReference type="InterPro" id="IPR007185">
    <property type="entry name" value="DNA_pol_a/d/e_bsu"/>
</dbReference>
<accession>A0A6J3MGH6</accession>
<gene>
    <name evidence="11" type="ORF">K489DRAFT_375053</name>
</gene>
<reference evidence="11" key="2">
    <citation type="submission" date="2020-04" db="EMBL/GenBank/DDBJ databases">
        <authorList>
            <consortium name="NCBI Genome Project"/>
        </authorList>
    </citation>
    <scope>NUCLEOTIDE SEQUENCE</scope>
    <source>
        <strain evidence="11">CBS 342.82</strain>
    </source>
</reference>
<comment type="similarity">
    <text evidence="2 6">Belongs to the DNA polymerase alpha subunit B family.</text>
</comment>
<dbReference type="GO" id="GO:0005658">
    <property type="term" value="C:alpha DNA polymerase:primase complex"/>
    <property type="evidence" value="ECO:0007669"/>
    <property type="project" value="TreeGrafter"/>
</dbReference>
<feature type="region of interest" description="Disordered" evidence="7">
    <location>
        <begin position="78"/>
        <end position="98"/>
    </location>
</feature>
<dbReference type="GO" id="GO:0003677">
    <property type="term" value="F:DNA binding"/>
    <property type="evidence" value="ECO:0007669"/>
    <property type="project" value="InterPro"/>
</dbReference>
<dbReference type="Pfam" id="PF04042">
    <property type="entry name" value="DNA_pol_E_B"/>
    <property type="match status" value="1"/>
</dbReference>
<feature type="domain" description="DNA polymerase alpha subunit B OB" evidence="9">
    <location>
        <begin position="221"/>
        <end position="327"/>
    </location>
</feature>
<dbReference type="GeneID" id="54361400"/>
<dbReference type="InterPro" id="IPR054300">
    <property type="entry name" value="OB_DPOA2"/>
</dbReference>
<keyword evidence="10" id="KW-1185">Reference proteome</keyword>
<dbReference type="Proteomes" id="UP000504637">
    <property type="component" value="Unplaced"/>
</dbReference>
<evidence type="ECO:0000256" key="7">
    <source>
        <dbReference type="SAM" id="MobiDB-lite"/>
    </source>
</evidence>
<dbReference type="GO" id="GO:0006270">
    <property type="term" value="P:DNA replication initiation"/>
    <property type="evidence" value="ECO:0007669"/>
    <property type="project" value="TreeGrafter"/>
</dbReference>
<evidence type="ECO:0000256" key="1">
    <source>
        <dbReference type="ARBA" id="ARBA00004123"/>
    </source>
</evidence>
<evidence type="ECO:0000256" key="5">
    <source>
        <dbReference type="ARBA" id="ARBA00023242"/>
    </source>
</evidence>
<dbReference type="AlphaFoldDB" id="A0A6J3MGH6"/>
<feature type="domain" description="DNA polymerase alpha/delta/epsilon subunit B" evidence="8">
    <location>
        <begin position="361"/>
        <end position="610"/>
    </location>
</feature>
<reference evidence="11" key="3">
    <citation type="submission" date="2025-08" db="UniProtKB">
        <authorList>
            <consortium name="RefSeq"/>
        </authorList>
    </citation>
    <scope>IDENTIFICATION</scope>
    <source>
        <strain evidence="11">CBS 342.82</strain>
    </source>
</reference>